<reference evidence="1" key="1">
    <citation type="submission" date="2021-01" db="EMBL/GenBank/DDBJ databases">
        <title>Whole genome shotgun sequence of Virgisporangium aliadipatigenens NBRC 105644.</title>
        <authorList>
            <person name="Komaki H."/>
            <person name="Tamura T."/>
        </authorList>
    </citation>
    <scope>NUCLEOTIDE SEQUENCE</scope>
    <source>
        <strain evidence="1">NBRC 105644</strain>
    </source>
</reference>
<dbReference type="EMBL" id="BOPF01000002">
    <property type="protein sequence ID" value="GIJ43351.1"/>
    <property type="molecule type" value="Genomic_DNA"/>
</dbReference>
<proteinExistence type="predicted"/>
<gene>
    <name evidence="1" type="ORF">Val02_02370</name>
</gene>
<name>A0A8J3YE62_9ACTN</name>
<comment type="caution">
    <text evidence="1">The sequence shown here is derived from an EMBL/GenBank/DDBJ whole genome shotgun (WGS) entry which is preliminary data.</text>
</comment>
<dbReference type="RefSeq" id="WP_203896942.1">
    <property type="nucleotide sequence ID" value="NZ_BOPF01000002.1"/>
</dbReference>
<keyword evidence="2" id="KW-1185">Reference proteome</keyword>
<sequence length="164" mass="17451">MGTELLNVASPDCAEGFFAGAAARCVRLHRAAGLGDLRAVLELRAAARDGGGPAVTLDLLGHSTRGHHLLRLGTTAIDMLHPPVARFFRELAAEDVMGRAGIVRVRLLGCETAVTEAGRRTLRMLAYTLRVPVYGTLVPLMKSHSGPDGFDPVFGHVLVEAAYL</sequence>
<protein>
    <recommendedName>
        <fullName evidence="3">DUF4347 domain-containing protein</fullName>
    </recommendedName>
</protein>
<dbReference type="Proteomes" id="UP000619260">
    <property type="component" value="Unassembled WGS sequence"/>
</dbReference>
<organism evidence="1 2">
    <name type="scientific">Virgisporangium aliadipatigenens</name>
    <dbReference type="NCBI Taxonomy" id="741659"/>
    <lineage>
        <taxon>Bacteria</taxon>
        <taxon>Bacillati</taxon>
        <taxon>Actinomycetota</taxon>
        <taxon>Actinomycetes</taxon>
        <taxon>Micromonosporales</taxon>
        <taxon>Micromonosporaceae</taxon>
        <taxon>Virgisporangium</taxon>
    </lineage>
</organism>
<evidence type="ECO:0000313" key="2">
    <source>
        <dbReference type="Proteomes" id="UP000619260"/>
    </source>
</evidence>
<evidence type="ECO:0000313" key="1">
    <source>
        <dbReference type="EMBL" id="GIJ43351.1"/>
    </source>
</evidence>
<evidence type="ECO:0008006" key="3">
    <source>
        <dbReference type="Google" id="ProtNLM"/>
    </source>
</evidence>
<accession>A0A8J3YE62</accession>
<dbReference type="AlphaFoldDB" id="A0A8J3YE62"/>